<dbReference type="EMBL" id="JAMZMM010000016">
    <property type="protein sequence ID" value="MCP2727478.1"/>
    <property type="molecule type" value="Genomic_DNA"/>
</dbReference>
<dbReference type="RefSeq" id="WP_254010294.1">
    <property type="nucleotide sequence ID" value="NZ_JAMZMM010000016.1"/>
</dbReference>
<dbReference type="AlphaFoldDB" id="A0AAE3GPE2"/>
<gene>
    <name evidence="1" type="ORF">NJ959_03190</name>
</gene>
<accession>A0AAE3GPE2</accession>
<evidence type="ECO:0000313" key="1">
    <source>
        <dbReference type="EMBL" id="MCP2727478.1"/>
    </source>
</evidence>
<name>A0AAE3GPE2_9CYAN</name>
<dbReference type="Proteomes" id="UP001204953">
    <property type="component" value="Unassembled WGS sequence"/>
</dbReference>
<organism evidence="1 2">
    <name type="scientific">Limnofasciculus baicalensis BBK-W-15</name>
    <dbReference type="NCBI Taxonomy" id="2699891"/>
    <lineage>
        <taxon>Bacteria</taxon>
        <taxon>Bacillati</taxon>
        <taxon>Cyanobacteriota</taxon>
        <taxon>Cyanophyceae</taxon>
        <taxon>Coleofasciculales</taxon>
        <taxon>Coleofasciculaceae</taxon>
        <taxon>Limnofasciculus</taxon>
        <taxon>Limnofasciculus baicalensis</taxon>
    </lineage>
</organism>
<proteinExistence type="predicted"/>
<reference evidence="1" key="1">
    <citation type="submission" date="2022-06" db="EMBL/GenBank/DDBJ databases">
        <title>New cyanobacteria of genus Symplocastrum in benthos of Lake Baikal.</title>
        <authorList>
            <person name="Sorokovikova E."/>
            <person name="Tikhonova I."/>
            <person name="Krasnopeev A."/>
            <person name="Evseev P."/>
            <person name="Gladkikh A."/>
            <person name="Belykh O."/>
        </authorList>
    </citation>
    <scope>NUCLEOTIDE SEQUENCE</scope>
    <source>
        <strain evidence="1">BBK-W-15</strain>
    </source>
</reference>
<keyword evidence="2" id="KW-1185">Reference proteome</keyword>
<sequence length="233" mass="27075">MSEIHHQTVEMGSVVLAIDSNYDEITVAAFHYRQIHLYPYLREKGFNIERCQGKLARRHYVASAARKQNVKYITGVGHGSEDTFTGDQGTPIFRIGNYDREESDGKIIHFLSCKTALELGFDLVQHGCRAFFGYDVDFTVILETPDIFFECDSEIDRAFADANNAEEVYNYTKQIYENRIKEYSDKWIEALQSDNEREAQESEYIWKWLEVNLNHLCCPSINERWGDSQAKLE</sequence>
<protein>
    <submittedName>
        <fullName evidence="1">Uncharacterized protein</fullName>
    </submittedName>
</protein>
<evidence type="ECO:0000313" key="2">
    <source>
        <dbReference type="Proteomes" id="UP001204953"/>
    </source>
</evidence>
<comment type="caution">
    <text evidence="1">The sequence shown here is derived from an EMBL/GenBank/DDBJ whole genome shotgun (WGS) entry which is preliminary data.</text>
</comment>